<proteinExistence type="predicted"/>
<gene>
    <name evidence="1" type="ORF">E5329_13215</name>
</gene>
<keyword evidence="2" id="KW-1185">Reference proteome</keyword>
<accession>A0AC61RW22</accession>
<evidence type="ECO:0000313" key="1">
    <source>
        <dbReference type="EMBL" id="TGY95799.1"/>
    </source>
</evidence>
<evidence type="ECO:0000313" key="2">
    <source>
        <dbReference type="Proteomes" id="UP000304953"/>
    </source>
</evidence>
<organism evidence="1 2">
    <name type="scientific">Petralouisia muris</name>
    <dbReference type="NCBI Taxonomy" id="3032872"/>
    <lineage>
        <taxon>Bacteria</taxon>
        <taxon>Bacillati</taxon>
        <taxon>Bacillota</taxon>
        <taxon>Clostridia</taxon>
        <taxon>Lachnospirales</taxon>
        <taxon>Lachnospiraceae</taxon>
        <taxon>Petralouisia</taxon>
    </lineage>
</organism>
<reference evidence="1" key="1">
    <citation type="submission" date="2019-04" db="EMBL/GenBank/DDBJ databases">
        <title>Microbes associate with the intestines of laboratory mice.</title>
        <authorList>
            <person name="Navarre W."/>
            <person name="Wong E."/>
            <person name="Huang K."/>
            <person name="Tropini C."/>
            <person name="Ng K."/>
            <person name="Yu B."/>
        </authorList>
    </citation>
    <scope>NUCLEOTIDE SEQUENCE</scope>
    <source>
        <strain evidence="1">NM01_1-7b</strain>
    </source>
</reference>
<comment type="caution">
    <text evidence="1">The sequence shown here is derived from an EMBL/GenBank/DDBJ whole genome shotgun (WGS) entry which is preliminary data.</text>
</comment>
<dbReference type="EMBL" id="SRYA01000024">
    <property type="protein sequence ID" value="TGY95799.1"/>
    <property type="molecule type" value="Genomic_DNA"/>
</dbReference>
<protein>
    <submittedName>
        <fullName evidence="1">Uncharacterized protein</fullName>
    </submittedName>
</protein>
<dbReference type="Proteomes" id="UP000304953">
    <property type="component" value="Unassembled WGS sequence"/>
</dbReference>
<name>A0AC61RW22_9FIRM</name>
<sequence>MSGKLKIRQALKECLRKFILPAAYHIYCIRYSGPDQRLIVFADAHHQKFPEDMQLLKEEMQRRGYRTLELVHDFSEISFGTSVKSMLSFLKYYAQAGLVVICDYYLPVISVKKRKVTKVVQLWHACGAYKKFGYDARDDLISVKDQNMFRNFDLVAVSSEHCRKVYADAFHLPLDKVQALGVSRTDRYFSEKFMADCCSRFFKEYPEAAGKKIILWAPTFRQNAGEGILFGAEAIDRLEERLSPEWFVIRKVHPHLEKRMAASNCRIPTEQLYAAADLLITDYSSVIFDFTLTGKPILVYAPDREQYEKERGFYLKLEELPAKVVTNGEELAAVIERGEYKTTSEKYGEFMKNQLQMCDGHATSRIADYIESIRKE</sequence>